<dbReference type="InterPro" id="IPR036412">
    <property type="entry name" value="HAD-like_sf"/>
</dbReference>
<dbReference type="Gene3D" id="3.40.50.1000">
    <property type="entry name" value="HAD superfamily/HAD-like"/>
    <property type="match status" value="2"/>
</dbReference>
<sequence>MSETCPPSAAPTTVHDWPTELYDAYVFDMDGTIYLGDHLLPGAKRLIAELRRRAIPVRFLSNNPTKDPGQYAEKLARLGLPTPAGEIANTVVTTVRWLTAHHPGATVFAIAEDPLKRALARAGIAQSENPEEIDIVVASYDRTFEYRKLQIAFDAIWYHKRAFLIATNPDRFCPFPHGRGEPDCAAVIAAIEACTGTTCRTVIGKPNASMLQAAIGDLDVSPERCMMVGDRLGTDIQMAVRTGMRSAMPLTGESTLAEALALDGADRPTYVLDRIDRLIPAAGWEELGWSEGPDAIP</sequence>
<dbReference type="InterPro" id="IPR006357">
    <property type="entry name" value="HAD-SF_hydro_IIA"/>
</dbReference>
<dbReference type="Pfam" id="PF13242">
    <property type="entry name" value="Hydrolase_like"/>
    <property type="match status" value="1"/>
</dbReference>
<dbReference type="Pfam" id="PF13344">
    <property type="entry name" value="Hydrolase_6"/>
    <property type="match status" value="1"/>
</dbReference>
<reference evidence="1" key="1">
    <citation type="journal article" date="2014" name="Int. J. Syst. Evol. Microbiol.">
        <title>Complete genome sequence of Corynebacterium casei LMG S-19264T (=DSM 44701T), isolated from a smear-ripened cheese.</title>
        <authorList>
            <consortium name="US DOE Joint Genome Institute (JGI-PGF)"/>
            <person name="Walter F."/>
            <person name="Albersmeier A."/>
            <person name="Kalinowski J."/>
            <person name="Ruckert C."/>
        </authorList>
    </citation>
    <scope>NUCLEOTIDE SEQUENCE</scope>
    <source>
        <strain evidence="1">CGMCC 4.7372</strain>
    </source>
</reference>
<dbReference type="GO" id="GO:0016791">
    <property type="term" value="F:phosphatase activity"/>
    <property type="evidence" value="ECO:0007669"/>
    <property type="project" value="TreeGrafter"/>
</dbReference>
<dbReference type="AlphaFoldDB" id="A0A8H9HDS3"/>
<gene>
    <name evidence="1" type="ORF">GCM10011612_14770</name>
</gene>
<dbReference type="InterPro" id="IPR023214">
    <property type="entry name" value="HAD_sf"/>
</dbReference>
<dbReference type="PANTHER" id="PTHR19288">
    <property type="entry name" value="4-NITROPHENYLPHOSPHATASE-RELATED"/>
    <property type="match status" value="1"/>
</dbReference>
<proteinExistence type="predicted"/>
<dbReference type="Proteomes" id="UP000614239">
    <property type="component" value="Unassembled WGS sequence"/>
</dbReference>
<dbReference type="OrthoDB" id="9810449at2"/>
<evidence type="ECO:0000313" key="1">
    <source>
        <dbReference type="EMBL" id="GGO98860.1"/>
    </source>
</evidence>
<accession>A0A8H9HDS3</accession>
<dbReference type="SUPFAM" id="SSF56784">
    <property type="entry name" value="HAD-like"/>
    <property type="match status" value="1"/>
</dbReference>
<keyword evidence="2" id="KW-1185">Reference proteome</keyword>
<dbReference type="RefSeq" id="WP_080462555.1">
    <property type="nucleotide sequence ID" value="NZ_BMNJ01000004.1"/>
</dbReference>
<name>A0A8H9HDS3_9ACTO</name>
<dbReference type="PANTHER" id="PTHR19288:SF46">
    <property type="entry name" value="HALOACID DEHALOGENASE-LIKE HYDROLASE DOMAIN-CONTAINING PROTEIN 2"/>
    <property type="match status" value="1"/>
</dbReference>
<dbReference type="EMBL" id="BMNJ01000004">
    <property type="protein sequence ID" value="GGO98860.1"/>
    <property type="molecule type" value="Genomic_DNA"/>
</dbReference>
<evidence type="ECO:0000313" key="2">
    <source>
        <dbReference type="Proteomes" id="UP000614239"/>
    </source>
</evidence>
<reference evidence="1" key="2">
    <citation type="submission" date="2020-09" db="EMBL/GenBank/DDBJ databases">
        <authorList>
            <person name="Sun Q."/>
            <person name="Zhou Y."/>
        </authorList>
    </citation>
    <scope>NUCLEOTIDE SEQUENCE</scope>
    <source>
        <strain evidence="1">CGMCC 4.7372</strain>
    </source>
</reference>
<comment type="caution">
    <text evidence="1">The sequence shown here is derived from an EMBL/GenBank/DDBJ whole genome shotgun (WGS) entry which is preliminary data.</text>
</comment>
<dbReference type="NCBIfam" id="TIGR01460">
    <property type="entry name" value="HAD-SF-IIA"/>
    <property type="match status" value="1"/>
</dbReference>
<dbReference type="GO" id="GO:0005737">
    <property type="term" value="C:cytoplasm"/>
    <property type="evidence" value="ECO:0007669"/>
    <property type="project" value="TreeGrafter"/>
</dbReference>
<protein>
    <submittedName>
        <fullName evidence="1">Acid sugar phosphatase</fullName>
    </submittedName>
</protein>
<organism evidence="1 2">
    <name type="scientific">Actinomyces gaoshouyii</name>
    <dbReference type="NCBI Taxonomy" id="1960083"/>
    <lineage>
        <taxon>Bacteria</taxon>
        <taxon>Bacillati</taxon>
        <taxon>Actinomycetota</taxon>
        <taxon>Actinomycetes</taxon>
        <taxon>Actinomycetales</taxon>
        <taxon>Actinomycetaceae</taxon>
        <taxon>Actinomyces</taxon>
    </lineage>
</organism>